<keyword evidence="3" id="KW-1185">Reference proteome</keyword>
<protein>
    <recommendedName>
        <fullName evidence="1">YkoP-like domain-containing protein</fullName>
    </recommendedName>
</protein>
<evidence type="ECO:0000313" key="3">
    <source>
        <dbReference type="Proteomes" id="UP000683246"/>
    </source>
</evidence>
<proteinExistence type="predicted"/>
<gene>
    <name evidence="2" type="ORF">HZI73_04215</name>
</gene>
<sequence length="175" mass="20505">MHKLMMRFFNYMEKRSIEKNQWRFVPNSEYNCVYLDMMKHKGKAITLNDGTVIHKGDLVAEVHINNKEMKDTDVRKVFGMLNAEFNAMGKALASMEEYADLKGIFGRTLLYPINKRLGFEVHEIRSIGLKLFIKYWDNLIKIAFSEPKKGKTILREPKEVWISRDALIKKTSKAK</sequence>
<feature type="domain" description="YkoP-like" evidence="1">
    <location>
        <begin position="3"/>
        <end position="170"/>
    </location>
</feature>
<evidence type="ECO:0000259" key="1">
    <source>
        <dbReference type="Pfam" id="PF22790"/>
    </source>
</evidence>
<name>A0A8J8MH50_9FIRM</name>
<dbReference type="AlphaFoldDB" id="A0A8J8MH50"/>
<dbReference type="Proteomes" id="UP000683246">
    <property type="component" value="Chromosome"/>
</dbReference>
<reference evidence="2" key="1">
    <citation type="submission" date="2020-07" db="EMBL/GenBank/DDBJ databases">
        <title>Vallitalea pronyensis genome.</title>
        <authorList>
            <person name="Postec A."/>
        </authorList>
    </citation>
    <scope>NUCLEOTIDE SEQUENCE</scope>
    <source>
        <strain evidence="2">FatNI3</strain>
    </source>
</reference>
<dbReference type="EMBL" id="CP058649">
    <property type="protein sequence ID" value="QUI21545.1"/>
    <property type="molecule type" value="Genomic_DNA"/>
</dbReference>
<dbReference type="Pfam" id="PF22790">
    <property type="entry name" value="YkoP"/>
    <property type="match status" value="1"/>
</dbReference>
<dbReference type="RefSeq" id="WP_212697015.1">
    <property type="nucleotide sequence ID" value="NZ_CP058649.1"/>
</dbReference>
<dbReference type="KEGG" id="vpy:HZI73_04215"/>
<dbReference type="InterPro" id="IPR054467">
    <property type="entry name" value="YkoP-like_dom"/>
</dbReference>
<organism evidence="2 3">
    <name type="scientific">Vallitalea pronyensis</name>
    <dbReference type="NCBI Taxonomy" id="1348613"/>
    <lineage>
        <taxon>Bacteria</taxon>
        <taxon>Bacillati</taxon>
        <taxon>Bacillota</taxon>
        <taxon>Clostridia</taxon>
        <taxon>Lachnospirales</taxon>
        <taxon>Vallitaleaceae</taxon>
        <taxon>Vallitalea</taxon>
    </lineage>
</organism>
<accession>A0A8J8MH50</accession>
<evidence type="ECO:0000313" key="2">
    <source>
        <dbReference type="EMBL" id="QUI21545.1"/>
    </source>
</evidence>